<proteinExistence type="predicted"/>
<feature type="transmembrane region" description="Helical" evidence="1">
    <location>
        <begin position="248"/>
        <end position="268"/>
    </location>
</feature>
<keyword evidence="1" id="KW-1133">Transmembrane helix</keyword>
<feature type="transmembrane region" description="Helical" evidence="1">
    <location>
        <begin position="68"/>
        <end position="88"/>
    </location>
</feature>
<sequence length="327" mass="38116">MLLRVINSKEHVMLTPSFHRCFWLNAADFTDVLKILTKRLGISFFLSFFLSFLLCFVLYLFLSFFISFLLSLFLSLFLPFYLSFFLFSERPRLNKCKRHHNASVSFNSCLLKMFFFTSFSNVFISSFRYAIIVSFPITLPSFSHLYCLSFFNLSSCFTASFSIAPPSFPPFSFFFFIYFIFTLSFQSFSVIVSFLITFPTFSPLFFSFFIDIHAFLPYLIFFHSAIYTFSPLALTFHSFTASFSLSSINPPFCFSLCNPLFSFHFASYNSSNSSNTFSSFHLFFFIRRFIAFFPSFLSLISLLPSRLSLYNLFPSPLSLYNLPLLSI</sequence>
<dbReference type="AlphaFoldDB" id="A0A812EQT6"/>
<feature type="transmembrane region" description="Helical" evidence="1">
    <location>
        <begin position="280"/>
        <end position="303"/>
    </location>
</feature>
<evidence type="ECO:0000256" key="1">
    <source>
        <dbReference type="SAM" id="Phobius"/>
    </source>
</evidence>
<name>A0A812EQT6_ACAPH</name>
<evidence type="ECO:0000313" key="2">
    <source>
        <dbReference type="EMBL" id="CAE1328757.1"/>
    </source>
</evidence>
<feature type="transmembrane region" description="Helical" evidence="1">
    <location>
        <begin position="216"/>
        <end position="236"/>
    </location>
</feature>
<keyword evidence="1" id="KW-0472">Membrane</keyword>
<reference evidence="2" key="1">
    <citation type="submission" date="2021-01" db="EMBL/GenBank/DDBJ databases">
        <authorList>
            <person name="Li R."/>
            <person name="Bekaert M."/>
        </authorList>
    </citation>
    <scope>NUCLEOTIDE SEQUENCE</scope>
    <source>
        <strain evidence="2">Farmed</strain>
    </source>
</reference>
<accession>A0A812EQT6</accession>
<dbReference type="EMBL" id="CAHIKZ030005537">
    <property type="protein sequence ID" value="CAE1328757.1"/>
    <property type="molecule type" value="Genomic_DNA"/>
</dbReference>
<protein>
    <submittedName>
        <fullName evidence="2">Uncharacterized protein</fullName>
    </submittedName>
</protein>
<organism evidence="2 3">
    <name type="scientific">Acanthosepion pharaonis</name>
    <name type="common">Pharaoh cuttlefish</name>
    <name type="synonym">Sepia pharaonis</name>
    <dbReference type="NCBI Taxonomy" id="158019"/>
    <lineage>
        <taxon>Eukaryota</taxon>
        <taxon>Metazoa</taxon>
        <taxon>Spiralia</taxon>
        <taxon>Lophotrochozoa</taxon>
        <taxon>Mollusca</taxon>
        <taxon>Cephalopoda</taxon>
        <taxon>Coleoidea</taxon>
        <taxon>Decapodiformes</taxon>
        <taxon>Sepiida</taxon>
        <taxon>Sepiina</taxon>
        <taxon>Sepiidae</taxon>
        <taxon>Acanthosepion</taxon>
    </lineage>
</organism>
<evidence type="ECO:0000313" key="3">
    <source>
        <dbReference type="Proteomes" id="UP000597762"/>
    </source>
</evidence>
<keyword evidence="3" id="KW-1185">Reference proteome</keyword>
<comment type="caution">
    <text evidence="2">The sequence shown here is derived from an EMBL/GenBank/DDBJ whole genome shotgun (WGS) entry which is preliminary data.</text>
</comment>
<keyword evidence="1" id="KW-0812">Transmembrane</keyword>
<dbReference type="Proteomes" id="UP000597762">
    <property type="component" value="Unassembled WGS sequence"/>
</dbReference>
<feature type="transmembrane region" description="Helical" evidence="1">
    <location>
        <begin position="40"/>
        <end position="62"/>
    </location>
</feature>
<gene>
    <name evidence="2" type="ORF">SPHA_78371</name>
</gene>